<dbReference type="AlphaFoldDB" id="A0A135LJC4"/>
<evidence type="ECO:0000313" key="2">
    <source>
        <dbReference type="Proteomes" id="UP000070168"/>
    </source>
</evidence>
<proteinExistence type="predicted"/>
<dbReference type="PANTHER" id="PTHR38167">
    <property type="entry name" value="C2H2-TYPE DOMAIN-CONTAINING PROTEIN"/>
    <property type="match status" value="1"/>
</dbReference>
<dbReference type="STRING" id="5078.A0A135LJC4"/>
<organism evidence="1 2">
    <name type="scientific">Penicillium patulum</name>
    <name type="common">Penicillium griseofulvum</name>
    <dbReference type="NCBI Taxonomy" id="5078"/>
    <lineage>
        <taxon>Eukaryota</taxon>
        <taxon>Fungi</taxon>
        <taxon>Dikarya</taxon>
        <taxon>Ascomycota</taxon>
        <taxon>Pezizomycotina</taxon>
        <taxon>Eurotiomycetes</taxon>
        <taxon>Eurotiomycetidae</taxon>
        <taxon>Eurotiales</taxon>
        <taxon>Aspergillaceae</taxon>
        <taxon>Penicillium</taxon>
    </lineage>
</organism>
<accession>A0A135LJC4</accession>
<dbReference type="GeneID" id="63705917"/>
<dbReference type="EMBL" id="LHQR01000065">
    <property type="protein sequence ID" value="KXG49034.1"/>
    <property type="molecule type" value="Genomic_DNA"/>
</dbReference>
<comment type="caution">
    <text evidence="1">The sequence shown here is derived from an EMBL/GenBank/DDBJ whole genome shotgun (WGS) entry which is preliminary data.</text>
</comment>
<keyword evidence="2" id="KW-1185">Reference proteome</keyword>
<sequence>MSSPYEQPDNLPLLLQVIRSQPAHRLQGILQDIVKHSPEGRKIASKWLLAVKDNVPVVPTSTTPVTDTPPVKEESISTPVAMTPRFETCLYCMGEFEVTKNSATSCKYHVEPDIIDEEFFKEEIFAGLDVDNLEYREIWPDGFYHPCCGRDLTEDMCQVGWHKAVDPEDRPRKRDICGEFQ</sequence>
<dbReference type="PANTHER" id="PTHR38167:SF1">
    <property type="entry name" value="C2H2-TYPE DOMAIN-CONTAINING PROTEIN"/>
    <property type="match status" value="1"/>
</dbReference>
<protein>
    <submittedName>
        <fullName evidence="1">Uncharacterized protein</fullName>
    </submittedName>
</protein>
<dbReference type="RefSeq" id="XP_040647570.1">
    <property type="nucleotide sequence ID" value="XM_040790617.1"/>
</dbReference>
<gene>
    <name evidence="1" type="ORF">PGRI_029040</name>
</gene>
<evidence type="ECO:0000313" key="1">
    <source>
        <dbReference type="EMBL" id="KXG49034.1"/>
    </source>
</evidence>
<dbReference type="OrthoDB" id="5422613at2759"/>
<dbReference type="OMA" id="QVGWHKA"/>
<dbReference type="Proteomes" id="UP000070168">
    <property type="component" value="Unassembled WGS sequence"/>
</dbReference>
<reference evidence="1 2" key="1">
    <citation type="journal article" date="2016" name="BMC Genomics">
        <title>Genome sequencing and secondary metabolism of the postharvest pathogen Penicillium griseofulvum.</title>
        <authorList>
            <person name="Banani H."/>
            <person name="Marcet-Houben M."/>
            <person name="Ballester A.R."/>
            <person name="Abbruscato P."/>
            <person name="Gonzalez-Candelas L."/>
            <person name="Gabaldon T."/>
            <person name="Spadaro D."/>
        </authorList>
    </citation>
    <scope>NUCLEOTIDE SEQUENCE [LARGE SCALE GENOMIC DNA]</scope>
    <source>
        <strain evidence="1 2">PG3</strain>
    </source>
</reference>
<name>A0A135LJC4_PENPA</name>